<sequence>MIHRIKKTCETGRFFPDIVIVSKKGIVQRAFNMRQPAEQNGKYILVRQYFLKIPITADRDFWKSRRKKTTCCNDYVQQVASFEYRVCSRS</sequence>
<dbReference type="EMBL" id="DQAY01000190">
    <property type="protein sequence ID" value="HCO27141.1"/>
    <property type="molecule type" value="Genomic_DNA"/>
</dbReference>
<evidence type="ECO:0000313" key="2">
    <source>
        <dbReference type="Proteomes" id="UP000263642"/>
    </source>
</evidence>
<accession>A0A3D3RE82</accession>
<evidence type="ECO:0000313" key="1">
    <source>
        <dbReference type="EMBL" id="HCO27141.1"/>
    </source>
</evidence>
<name>A0A3D3RE82_9PLAN</name>
<organism evidence="1 2">
    <name type="scientific">Gimesia maris</name>
    <dbReference type="NCBI Taxonomy" id="122"/>
    <lineage>
        <taxon>Bacteria</taxon>
        <taxon>Pseudomonadati</taxon>
        <taxon>Planctomycetota</taxon>
        <taxon>Planctomycetia</taxon>
        <taxon>Planctomycetales</taxon>
        <taxon>Planctomycetaceae</taxon>
        <taxon>Gimesia</taxon>
    </lineage>
</organism>
<comment type="caution">
    <text evidence="1">The sequence shown here is derived from an EMBL/GenBank/DDBJ whole genome shotgun (WGS) entry which is preliminary data.</text>
</comment>
<dbReference type="AlphaFoldDB" id="A0A3D3RE82"/>
<dbReference type="Proteomes" id="UP000263642">
    <property type="component" value="Unassembled WGS sequence"/>
</dbReference>
<protein>
    <submittedName>
        <fullName evidence="1">Uncharacterized protein</fullName>
    </submittedName>
</protein>
<proteinExistence type="predicted"/>
<gene>
    <name evidence="1" type="ORF">DIT97_30575</name>
</gene>
<reference evidence="1 2" key="1">
    <citation type="journal article" date="2018" name="Nat. Biotechnol.">
        <title>A standardized bacterial taxonomy based on genome phylogeny substantially revises the tree of life.</title>
        <authorList>
            <person name="Parks D.H."/>
            <person name="Chuvochina M."/>
            <person name="Waite D.W."/>
            <person name="Rinke C."/>
            <person name="Skarshewski A."/>
            <person name="Chaumeil P.A."/>
            <person name="Hugenholtz P."/>
        </authorList>
    </citation>
    <scope>NUCLEOTIDE SEQUENCE [LARGE SCALE GENOMIC DNA]</scope>
    <source>
        <strain evidence="1">UBA9375</strain>
    </source>
</reference>